<protein>
    <submittedName>
        <fullName evidence="2">Glutamine amidotransferase</fullName>
    </submittedName>
</protein>
<keyword evidence="2" id="KW-0808">Transferase</keyword>
<dbReference type="Proteomes" id="UP000481033">
    <property type="component" value="Unassembled WGS sequence"/>
</dbReference>
<comment type="caution">
    <text evidence="2">The sequence shown here is derived from an EMBL/GenBank/DDBJ whole genome shotgun (WGS) entry which is preliminary data.</text>
</comment>
<dbReference type="PANTHER" id="PTHR42695:SF5">
    <property type="entry name" value="GLUTAMINE AMIDOTRANSFERASE YLR126C-RELATED"/>
    <property type="match status" value="1"/>
</dbReference>
<proteinExistence type="predicted"/>
<reference evidence="2 3" key="1">
    <citation type="journal article" date="2020" name="Microb. Ecol.">
        <title>Ecogenomics of the Marine Benthic Filamentous Cyanobacterium Adonisia.</title>
        <authorList>
            <person name="Walter J.M."/>
            <person name="Coutinho F.H."/>
            <person name="Leomil L."/>
            <person name="Hargreaves P.I."/>
            <person name="Campeao M.E."/>
            <person name="Vieira V.V."/>
            <person name="Silva B.S."/>
            <person name="Fistarol G.O."/>
            <person name="Salomon P.S."/>
            <person name="Sawabe T."/>
            <person name="Mino S."/>
            <person name="Hosokawa M."/>
            <person name="Miyashita H."/>
            <person name="Maruyama F."/>
            <person name="van Verk M.C."/>
            <person name="Dutilh B.E."/>
            <person name="Thompson C.C."/>
            <person name="Thompson F.L."/>
        </authorList>
    </citation>
    <scope>NUCLEOTIDE SEQUENCE [LARGE SCALE GENOMIC DNA]</scope>
    <source>
        <strain evidence="2 3">CCMR0081</strain>
    </source>
</reference>
<evidence type="ECO:0000259" key="1">
    <source>
        <dbReference type="Pfam" id="PF00117"/>
    </source>
</evidence>
<organism evidence="2 3">
    <name type="scientific">Adonisia turfae CCMR0081</name>
    <dbReference type="NCBI Taxonomy" id="2292702"/>
    <lineage>
        <taxon>Bacteria</taxon>
        <taxon>Bacillati</taxon>
        <taxon>Cyanobacteriota</taxon>
        <taxon>Adonisia</taxon>
        <taxon>Adonisia turfae</taxon>
    </lineage>
</organism>
<dbReference type="Pfam" id="PF00117">
    <property type="entry name" value="GATase"/>
    <property type="match status" value="1"/>
</dbReference>
<keyword evidence="3" id="KW-1185">Reference proteome</keyword>
<evidence type="ECO:0000313" key="3">
    <source>
        <dbReference type="Proteomes" id="UP000481033"/>
    </source>
</evidence>
<dbReference type="PROSITE" id="PS51273">
    <property type="entry name" value="GATASE_TYPE_1"/>
    <property type="match status" value="1"/>
</dbReference>
<dbReference type="InterPro" id="IPR029062">
    <property type="entry name" value="Class_I_gatase-like"/>
</dbReference>
<dbReference type="GO" id="GO:0005829">
    <property type="term" value="C:cytosol"/>
    <property type="evidence" value="ECO:0007669"/>
    <property type="project" value="TreeGrafter"/>
</dbReference>
<dbReference type="AlphaFoldDB" id="A0A6M0RQX8"/>
<dbReference type="RefSeq" id="WP_163701261.1">
    <property type="nucleotide sequence ID" value="NZ_QXHD01000004.1"/>
</dbReference>
<dbReference type="SUPFAM" id="SSF52317">
    <property type="entry name" value="Class I glutamine amidotransferase-like"/>
    <property type="match status" value="1"/>
</dbReference>
<dbReference type="InterPro" id="IPR044992">
    <property type="entry name" value="ChyE-like"/>
</dbReference>
<dbReference type="EMBL" id="QXHD01000004">
    <property type="protein sequence ID" value="NEZ58586.1"/>
    <property type="molecule type" value="Genomic_DNA"/>
</dbReference>
<dbReference type="GO" id="GO:0016740">
    <property type="term" value="F:transferase activity"/>
    <property type="evidence" value="ECO:0007669"/>
    <property type="project" value="UniProtKB-KW"/>
</dbReference>
<gene>
    <name evidence="2" type="ORF">DXZ20_23645</name>
</gene>
<dbReference type="InterPro" id="IPR017926">
    <property type="entry name" value="GATASE"/>
</dbReference>
<dbReference type="CDD" id="cd01741">
    <property type="entry name" value="GATase1_1"/>
    <property type="match status" value="1"/>
</dbReference>
<name>A0A6M0RQX8_9CYAN</name>
<dbReference type="NCBIfam" id="NF005458">
    <property type="entry name" value="PRK07053.1"/>
    <property type="match status" value="1"/>
</dbReference>
<feature type="domain" description="Glutamine amidotransferase" evidence="1">
    <location>
        <begin position="39"/>
        <end position="187"/>
    </location>
</feature>
<evidence type="ECO:0000313" key="2">
    <source>
        <dbReference type="EMBL" id="NEZ58586.1"/>
    </source>
</evidence>
<dbReference type="Gene3D" id="3.40.50.880">
    <property type="match status" value="1"/>
</dbReference>
<keyword evidence="2" id="KW-0315">Glutamine amidotransferase</keyword>
<accession>A0A6M0RQX8</accession>
<sequence length="246" mass="27022">MKTAIAIRHIAFEDVGSLAPVLEDQRYSLQYLDAGADNLANLDPASPDLLIILGGPIGAYDEQDYPFLKDELRILKHRLEADLPTLGICLGAQLIARVLGAKVYPGSAGKEIGWSPINLSEAGHQSVLQPLATADAVLHWHGDTFTLPDGCDRLASSAKYENQAFSYKQTILALQFHPEVITQTVGKWFIGHACEIGSTTDVTVAALRQDTQKYGKTLQHLASLCWRQWLTQIEQATHLRNQPVNV</sequence>
<dbReference type="PRINTS" id="PR00096">
    <property type="entry name" value="GATASE"/>
</dbReference>
<dbReference type="PANTHER" id="PTHR42695">
    <property type="entry name" value="GLUTAMINE AMIDOTRANSFERASE YLR126C-RELATED"/>
    <property type="match status" value="1"/>
</dbReference>